<dbReference type="KEGG" id="scya:EJ357_33720"/>
<proteinExistence type="predicted"/>
<organism evidence="2 3">
    <name type="scientific">Streptomyces cyaneochromogenes</name>
    <dbReference type="NCBI Taxonomy" id="2496836"/>
    <lineage>
        <taxon>Bacteria</taxon>
        <taxon>Bacillati</taxon>
        <taxon>Actinomycetota</taxon>
        <taxon>Actinomycetes</taxon>
        <taxon>Kitasatosporales</taxon>
        <taxon>Streptomycetaceae</taxon>
        <taxon>Streptomyces</taxon>
    </lineage>
</organism>
<dbReference type="AlphaFoldDB" id="A0A3Q9EXP4"/>
<name>A0A3Q9EXP4_9ACTN</name>
<reference evidence="2 3" key="1">
    <citation type="journal article" date="2019" name="Int. J. Syst. Evol. Microbiol.">
        <title>Streptomyces cyaneochromogenes sp. nov., a blue pigment-producing actinomycete from manganese-contaminated soil.</title>
        <authorList>
            <person name="Tang X."/>
            <person name="Zhao J."/>
            <person name="Li K."/>
            <person name="Chen Z."/>
            <person name="Sun Y."/>
            <person name="Gao J."/>
        </authorList>
    </citation>
    <scope>NUCLEOTIDE SEQUENCE [LARGE SCALE GENOMIC DNA]</scope>
    <source>
        <strain evidence="2 3">MK-45</strain>
    </source>
</reference>
<evidence type="ECO:0000256" key="1">
    <source>
        <dbReference type="SAM" id="MobiDB-lite"/>
    </source>
</evidence>
<evidence type="ECO:0000313" key="2">
    <source>
        <dbReference type="EMBL" id="AZQ37808.1"/>
    </source>
</evidence>
<evidence type="ECO:0000313" key="3">
    <source>
        <dbReference type="Proteomes" id="UP000280298"/>
    </source>
</evidence>
<gene>
    <name evidence="2" type="ORF">EJ357_33720</name>
</gene>
<feature type="compositionally biased region" description="Low complexity" evidence="1">
    <location>
        <begin position="213"/>
        <end position="228"/>
    </location>
</feature>
<dbReference type="RefSeq" id="WP_126395476.1">
    <property type="nucleotide sequence ID" value="NZ_CP034539.1"/>
</dbReference>
<dbReference type="OrthoDB" id="4185032at2"/>
<dbReference type="Proteomes" id="UP000280298">
    <property type="component" value="Chromosome"/>
</dbReference>
<accession>A0A3Q9EXP4</accession>
<dbReference type="EMBL" id="CP034539">
    <property type="protein sequence ID" value="AZQ37808.1"/>
    <property type="molecule type" value="Genomic_DNA"/>
</dbReference>
<feature type="region of interest" description="Disordered" evidence="1">
    <location>
        <begin position="213"/>
        <end position="236"/>
    </location>
</feature>
<keyword evidence="3" id="KW-1185">Reference proteome</keyword>
<sequence>MNSFLDIAPPAPKPEYWYGLPYGYLKLDLQPTAEGLLEMARQINELPAEARDRADQVFRLYAVVVSMLQSQQVQGCALGMHPDDNGDPLMSVLTVSTLATPKGNAKAALTQMLAAGAGTGVDNGVVPVELPVGTGFLIESERSTVSPGAPPEGQDEPVEDTVWQGTVVIPDTRSSSVITVQLVTSSTQLADDYRGVLLGVARTVTFTDPAAPAAANGASGPFGAPGAGSDTRNPFG</sequence>
<protein>
    <submittedName>
        <fullName evidence="2">Uncharacterized protein</fullName>
    </submittedName>
</protein>